<dbReference type="AlphaFoldDB" id="A0A2M7RJQ3"/>
<dbReference type="InterPro" id="IPR043730">
    <property type="entry name" value="DUF5673"/>
</dbReference>
<keyword evidence="1" id="KW-0812">Transmembrane</keyword>
<sequence>MAIDIKKPTKKQAESTNNSADTGKALMEWKFSEYEEYERGTVWYIMAAAIALGFLFYAVFTNNFLFALIIIIASLIILFQVNRKPDKINFKITEQGVVIGSSFHSYRDINKFWIIYNPPNSKTLYLSYKATLRPDITIPLENKNPLKVRDLLLENLEEDLTKEDESTSEQIRKFLKL</sequence>
<reference evidence="3 4" key="1">
    <citation type="submission" date="2017-09" db="EMBL/GenBank/DDBJ databases">
        <title>Depth-based differentiation of microbial function through sediment-hosted aquifers and enrichment of novel symbionts in the deep terrestrial subsurface.</title>
        <authorList>
            <person name="Probst A.J."/>
            <person name="Ladd B."/>
            <person name="Jarett J.K."/>
            <person name="Geller-Mcgrath D.E."/>
            <person name="Sieber C.M."/>
            <person name="Emerson J.B."/>
            <person name="Anantharaman K."/>
            <person name="Thomas B.C."/>
            <person name="Malmstrom R."/>
            <person name="Stieglmeier M."/>
            <person name="Klingl A."/>
            <person name="Woyke T."/>
            <person name="Ryan C.M."/>
            <person name="Banfield J.F."/>
        </authorList>
    </citation>
    <scope>NUCLEOTIDE SEQUENCE [LARGE SCALE GENOMIC DNA]</scope>
    <source>
        <strain evidence="3">CG_4_10_14_0_8_um_filter_42_10</strain>
    </source>
</reference>
<organism evidence="3 4">
    <name type="scientific">Candidatus Kerfeldbacteria bacterium CG_4_10_14_0_8_um_filter_42_10</name>
    <dbReference type="NCBI Taxonomy" id="2014248"/>
    <lineage>
        <taxon>Bacteria</taxon>
        <taxon>Candidatus Kerfeldiibacteriota</taxon>
    </lineage>
</organism>
<gene>
    <name evidence="3" type="ORF">COY66_02690</name>
</gene>
<comment type="caution">
    <text evidence="3">The sequence shown here is derived from an EMBL/GenBank/DDBJ whole genome shotgun (WGS) entry which is preliminary data.</text>
</comment>
<proteinExistence type="predicted"/>
<dbReference type="Pfam" id="PF18923">
    <property type="entry name" value="DUF5673"/>
    <property type="match status" value="1"/>
</dbReference>
<feature type="transmembrane region" description="Helical" evidence="1">
    <location>
        <begin position="64"/>
        <end position="81"/>
    </location>
</feature>
<keyword evidence="1" id="KW-1133">Transmembrane helix</keyword>
<dbReference type="Proteomes" id="UP000230779">
    <property type="component" value="Unassembled WGS sequence"/>
</dbReference>
<evidence type="ECO:0000259" key="2">
    <source>
        <dbReference type="Pfam" id="PF18923"/>
    </source>
</evidence>
<accession>A0A2M7RJQ3</accession>
<evidence type="ECO:0000256" key="1">
    <source>
        <dbReference type="SAM" id="Phobius"/>
    </source>
</evidence>
<dbReference type="EMBL" id="PFMD01000027">
    <property type="protein sequence ID" value="PIY96812.1"/>
    <property type="molecule type" value="Genomic_DNA"/>
</dbReference>
<feature type="domain" description="DUF5673" evidence="2">
    <location>
        <begin position="90"/>
        <end position="155"/>
    </location>
</feature>
<evidence type="ECO:0000313" key="4">
    <source>
        <dbReference type="Proteomes" id="UP000230779"/>
    </source>
</evidence>
<evidence type="ECO:0000313" key="3">
    <source>
        <dbReference type="EMBL" id="PIY96812.1"/>
    </source>
</evidence>
<keyword evidence="1" id="KW-0472">Membrane</keyword>
<name>A0A2M7RJQ3_9BACT</name>
<feature type="transmembrane region" description="Helical" evidence="1">
    <location>
        <begin position="41"/>
        <end position="58"/>
    </location>
</feature>
<protein>
    <recommendedName>
        <fullName evidence="2">DUF5673 domain-containing protein</fullName>
    </recommendedName>
</protein>